<comment type="subcellular location">
    <subcellularLocation>
        <location evidence="1 8">Cytoplasm</location>
        <location evidence="1 8">Cytoskeleton</location>
    </subcellularLocation>
</comment>
<dbReference type="GO" id="GO:0005737">
    <property type="term" value="C:cytoplasm"/>
    <property type="evidence" value="ECO:0007669"/>
    <property type="project" value="InterPro"/>
</dbReference>
<reference evidence="9" key="1">
    <citation type="submission" date="2020-05" db="EMBL/GenBank/DDBJ databases">
        <title>Phylogenomic resolution of chytrid fungi.</title>
        <authorList>
            <person name="Stajich J.E."/>
            <person name="Amses K."/>
            <person name="Simmons R."/>
            <person name="Seto K."/>
            <person name="Myers J."/>
            <person name="Bonds A."/>
            <person name="Quandt C.A."/>
            <person name="Barry K."/>
            <person name="Liu P."/>
            <person name="Grigoriev I."/>
            <person name="Longcore J.E."/>
            <person name="James T.Y."/>
        </authorList>
    </citation>
    <scope>NUCLEOTIDE SEQUENCE</scope>
    <source>
        <strain evidence="9">PLAUS21</strain>
    </source>
</reference>
<comment type="caution">
    <text evidence="9">The sequence shown here is derived from an EMBL/GenBank/DDBJ whole genome shotgun (WGS) entry which is preliminary data.</text>
</comment>
<accession>A0AAD5U9J6</accession>
<evidence type="ECO:0000256" key="3">
    <source>
        <dbReference type="ARBA" id="ARBA00021859"/>
    </source>
</evidence>
<dbReference type="PANTHER" id="PTHR10619">
    <property type="entry name" value="F-ACTIN-CAPPING PROTEIN SUBUNIT BETA"/>
    <property type="match status" value="1"/>
</dbReference>
<evidence type="ECO:0000256" key="6">
    <source>
        <dbReference type="ARBA" id="ARBA00023203"/>
    </source>
</evidence>
<evidence type="ECO:0000256" key="1">
    <source>
        <dbReference type="ARBA" id="ARBA00004245"/>
    </source>
</evidence>
<comment type="similarity">
    <text evidence="2 8">Belongs to the F-actin-capping protein beta subunit family.</text>
</comment>
<evidence type="ECO:0000313" key="9">
    <source>
        <dbReference type="EMBL" id="KAJ3251454.1"/>
    </source>
</evidence>
<dbReference type="InterPro" id="IPR042276">
    <property type="entry name" value="CapZ_alpha/beta_2"/>
</dbReference>
<keyword evidence="10" id="KW-1185">Reference proteome</keyword>
<dbReference type="SUPFAM" id="SSF90096">
    <property type="entry name" value="Subunits of heterodimeric actin filament capping protein Capz"/>
    <property type="match status" value="1"/>
</dbReference>
<dbReference type="Proteomes" id="UP001210925">
    <property type="component" value="Unassembled WGS sequence"/>
</dbReference>
<evidence type="ECO:0000256" key="2">
    <source>
        <dbReference type="ARBA" id="ARBA00006039"/>
    </source>
</evidence>
<evidence type="ECO:0000256" key="8">
    <source>
        <dbReference type="RuleBase" id="RU365078"/>
    </source>
</evidence>
<comment type="function">
    <text evidence="8">F-actin-capping proteins bind in a Ca(2+)-independent manner to the fast growing ends of actin filaments (barbed end) thereby blocking the exchange of subunits at these ends. Unlike other capping proteins (such as gelsolin and severin), these proteins do not sever actin filaments.</text>
</comment>
<keyword evidence="4 8" id="KW-0117">Actin capping</keyword>
<keyword evidence="5 8" id="KW-0963">Cytoplasm</keyword>
<dbReference type="Gene3D" id="1.20.58.570">
    <property type="match status" value="1"/>
</dbReference>
<gene>
    <name evidence="9" type="primary">CAP2</name>
    <name evidence="9" type="ORF">HK103_002396</name>
</gene>
<dbReference type="GO" id="GO:0000902">
    <property type="term" value="P:cell morphogenesis"/>
    <property type="evidence" value="ECO:0007669"/>
    <property type="project" value="TreeGrafter"/>
</dbReference>
<dbReference type="PROSITE" id="PS00231">
    <property type="entry name" value="F_ACTIN_CAPPING_BETA"/>
    <property type="match status" value="1"/>
</dbReference>
<organism evidence="9 10">
    <name type="scientific">Boothiomyces macroporosus</name>
    <dbReference type="NCBI Taxonomy" id="261099"/>
    <lineage>
        <taxon>Eukaryota</taxon>
        <taxon>Fungi</taxon>
        <taxon>Fungi incertae sedis</taxon>
        <taxon>Chytridiomycota</taxon>
        <taxon>Chytridiomycota incertae sedis</taxon>
        <taxon>Chytridiomycetes</taxon>
        <taxon>Rhizophydiales</taxon>
        <taxon>Terramycetaceae</taxon>
        <taxon>Boothiomyces</taxon>
    </lineage>
</organism>
<dbReference type="PANTHER" id="PTHR10619:SF0">
    <property type="entry name" value="F-ACTIN-CAPPING PROTEIN SUBUNIT BETA ISOFORMS 1 AND 2"/>
    <property type="match status" value="1"/>
</dbReference>
<keyword evidence="6 8" id="KW-0009">Actin-binding</keyword>
<sequence length="272" mass="30251">MEDPLDCALDLLRRLPPSKMQHNLSKLVQISPDLSEDLLSSVDHQLSSLTCELTGKPFLICDYNRDGESPWSGEFQPKTDGVKPSPALAQLEQAANDAFDTYRELYFGGGLSSVYLWDLDEGFAGAILIQKSTISIDIENTEGTNTGSWDSIHVVQVTPAKKSAVYKITSTVILQLITPPTADAPEIDLGGSLTRQAEMEYPLDNPMSHVHNMGRLVEDMEIKMRSSIQEIYFGKTKDILNDLRSLTDLKTVRNQASLHAQMIGRLQERNKN</sequence>
<dbReference type="InterPro" id="IPR043175">
    <property type="entry name" value="CAPZB_N"/>
</dbReference>
<name>A0AAD5U9J6_9FUNG</name>
<protein>
    <recommendedName>
        <fullName evidence="3 8">F-actin-capping protein subunit beta</fullName>
    </recommendedName>
</protein>
<evidence type="ECO:0000256" key="4">
    <source>
        <dbReference type="ARBA" id="ARBA00022467"/>
    </source>
</evidence>
<dbReference type="AlphaFoldDB" id="A0AAD5U9J6"/>
<evidence type="ECO:0000313" key="10">
    <source>
        <dbReference type="Proteomes" id="UP001210925"/>
    </source>
</evidence>
<dbReference type="GO" id="GO:0030036">
    <property type="term" value="P:actin cytoskeleton organization"/>
    <property type="evidence" value="ECO:0007669"/>
    <property type="project" value="InterPro"/>
</dbReference>
<dbReference type="InterPro" id="IPR037282">
    <property type="entry name" value="CapZ_alpha/beta"/>
</dbReference>
<evidence type="ECO:0000256" key="5">
    <source>
        <dbReference type="ARBA" id="ARBA00022490"/>
    </source>
</evidence>
<dbReference type="InterPro" id="IPR001698">
    <property type="entry name" value="CAPZB"/>
</dbReference>
<comment type="subunit">
    <text evidence="8">Heterodimer of an alpha and a beta subunit.</text>
</comment>
<dbReference type="EMBL" id="JADGKB010000182">
    <property type="protein sequence ID" value="KAJ3251454.1"/>
    <property type="molecule type" value="Genomic_DNA"/>
</dbReference>
<dbReference type="PRINTS" id="PR00192">
    <property type="entry name" value="FACTINCAPB"/>
</dbReference>
<proteinExistence type="inferred from homology"/>
<dbReference type="Pfam" id="PF01115">
    <property type="entry name" value="F_actin_cap_B"/>
    <property type="match status" value="1"/>
</dbReference>
<evidence type="ECO:0000256" key="7">
    <source>
        <dbReference type="ARBA" id="ARBA00023212"/>
    </source>
</evidence>
<dbReference type="GO" id="GO:0051016">
    <property type="term" value="P:barbed-end actin filament capping"/>
    <property type="evidence" value="ECO:0007669"/>
    <property type="project" value="UniProtKB-UniRule"/>
</dbReference>
<dbReference type="Gene3D" id="3.90.1150.210">
    <property type="entry name" value="F-actin capping protein, beta subunit"/>
    <property type="match status" value="1"/>
</dbReference>
<dbReference type="InterPro" id="IPR019771">
    <property type="entry name" value="F-actin_capping_bsu_CS"/>
</dbReference>
<dbReference type="GO" id="GO:0008290">
    <property type="term" value="C:F-actin capping protein complex"/>
    <property type="evidence" value="ECO:0007669"/>
    <property type="project" value="UniProtKB-UniRule"/>
</dbReference>
<dbReference type="GO" id="GO:0051015">
    <property type="term" value="F:actin filament binding"/>
    <property type="evidence" value="ECO:0007669"/>
    <property type="project" value="TreeGrafter"/>
</dbReference>
<keyword evidence="7 8" id="KW-0206">Cytoskeleton</keyword>